<dbReference type="PANTHER" id="PTHR13610:SF9">
    <property type="entry name" value="FI06469P"/>
    <property type="match status" value="1"/>
</dbReference>
<dbReference type="EMBL" id="BARS01030272">
    <property type="protein sequence ID" value="GAG19891.1"/>
    <property type="molecule type" value="Genomic_DNA"/>
</dbReference>
<dbReference type="PANTHER" id="PTHR13610">
    <property type="entry name" value="METHYLTRANSFERASE DOMAIN-CONTAINING PROTEIN"/>
    <property type="match status" value="1"/>
</dbReference>
<feature type="transmembrane region" description="Helical" evidence="4">
    <location>
        <begin position="5"/>
        <end position="25"/>
    </location>
</feature>
<dbReference type="Gene3D" id="3.40.50.150">
    <property type="entry name" value="Vaccinia Virus protein VP39"/>
    <property type="match status" value="1"/>
</dbReference>
<keyword evidence="4" id="KW-0472">Membrane</keyword>
<evidence type="ECO:0000256" key="4">
    <source>
        <dbReference type="SAM" id="Phobius"/>
    </source>
</evidence>
<comment type="caution">
    <text evidence="5">The sequence shown here is derived from an EMBL/GenBank/DDBJ whole genome shotgun (WGS) entry which is preliminary data.</text>
</comment>
<keyword evidence="2" id="KW-0808">Transferase</keyword>
<dbReference type="GO" id="GO:0005739">
    <property type="term" value="C:mitochondrion"/>
    <property type="evidence" value="ECO:0007669"/>
    <property type="project" value="TreeGrafter"/>
</dbReference>
<evidence type="ECO:0000256" key="1">
    <source>
        <dbReference type="ARBA" id="ARBA00022603"/>
    </source>
</evidence>
<proteinExistence type="predicted"/>
<evidence type="ECO:0000313" key="5">
    <source>
        <dbReference type="EMBL" id="GAG19891.1"/>
    </source>
</evidence>
<keyword evidence="3" id="KW-0949">S-adenosyl-L-methionine</keyword>
<dbReference type="GO" id="GO:0032259">
    <property type="term" value="P:methylation"/>
    <property type="evidence" value="ECO:0007669"/>
    <property type="project" value="UniProtKB-KW"/>
</dbReference>
<feature type="non-terminal residue" evidence="5">
    <location>
        <position position="186"/>
    </location>
</feature>
<dbReference type="AlphaFoldDB" id="X0X4G3"/>
<organism evidence="5">
    <name type="scientific">marine sediment metagenome</name>
    <dbReference type="NCBI Taxonomy" id="412755"/>
    <lineage>
        <taxon>unclassified sequences</taxon>
        <taxon>metagenomes</taxon>
        <taxon>ecological metagenomes</taxon>
    </lineage>
</organism>
<evidence type="ECO:0000256" key="2">
    <source>
        <dbReference type="ARBA" id="ARBA00022679"/>
    </source>
</evidence>
<keyword evidence="4" id="KW-1133">Transmembrane helix</keyword>
<feature type="transmembrane region" description="Helical" evidence="4">
    <location>
        <begin position="31"/>
        <end position="54"/>
    </location>
</feature>
<protein>
    <recommendedName>
        <fullName evidence="6">Methyltransferase domain-containing protein</fullName>
    </recommendedName>
</protein>
<reference evidence="5" key="1">
    <citation type="journal article" date="2014" name="Front. Microbiol.">
        <title>High frequency of phylogenetically diverse reductive dehalogenase-homologous genes in deep subseafloor sedimentary metagenomes.</title>
        <authorList>
            <person name="Kawai M."/>
            <person name="Futagami T."/>
            <person name="Toyoda A."/>
            <person name="Takaki Y."/>
            <person name="Nishi S."/>
            <person name="Hori S."/>
            <person name="Arai W."/>
            <person name="Tsubouchi T."/>
            <person name="Morono Y."/>
            <person name="Uchiyama I."/>
            <person name="Ito T."/>
            <person name="Fujiyama A."/>
            <person name="Inagaki F."/>
            <person name="Takami H."/>
        </authorList>
    </citation>
    <scope>NUCLEOTIDE SEQUENCE</scope>
    <source>
        <strain evidence="5">Expedition CK06-06</strain>
    </source>
</reference>
<dbReference type="InterPro" id="IPR029063">
    <property type="entry name" value="SAM-dependent_MTases_sf"/>
</dbReference>
<keyword evidence="4" id="KW-0812">Transmembrane</keyword>
<accession>X0X4G3</accession>
<dbReference type="GO" id="GO:0016279">
    <property type="term" value="F:protein-lysine N-methyltransferase activity"/>
    <property type="evidence" value="ECO:0007669"/>
    <property type="project" value="InterPro"/>
</dbReference>
<evidence type="ECO:0000256" key="3">
    <source>
        <dbReference type="ARBA" id="ARBA00022691"/>
    </source>
</evidence>
<keyword evidence="1" id="KW-0489">Methyltransferase</keyword>
<sequence>MAEAVIFTLIAGFLIIAIFYAFGITTIDPRIIISVVFLLLIPGFYAAITSGPFVPSSRKRHRNMLKLADLQPDDVVYDLGCGDGRLVFNAARFAKKAVGYELSVPLYLFGKLRCLFSRPNAFIRYGNIWKQDYRDADVIFCYLLPKAMKQFYRDVWPTLKPGTRVVSNAFQIHEVKPLKKEEKVYL</sequence>
<gene>
    <name evidence="5" type="ORF">S01H1_47224</name>
</gene>
<dbReference type="InterPro" id="IPR026170">
    <property type="entry name" value="FAM173A/B"/>
</dbReference>
<dbReference type="GO" id="GO:1905706">
    <property type="term" value="P:regulation of mitochondrial ATP synthesis coupled proton transport"/>
    <property type="evidence" value="ECO:0007669"/>
    <property type="project" value="TreeGrafter"/>
</dbReference>
<name>X0X4G3_9ZZZZ</name>
<dbReference type="SUPFAM" id="SSF53335">
    <property type="entry name" value="S-adenosyl-L-methionine-dependent methyltransferases"/>
    <property type="match status" value="1"/>
</dbReference>
<evidence type="ECO:0008006" key="6">
    <source>
        <dbReference type="Google" id="ProtNLM"/>
    </source>
</evidence>